<dbReference type="PRINTS" id="PR00289">
    <property type="entry name" value="DISINTEGRIN"/>
</dbReference>
<dbReference type="Proteomes" id="UP001152803">
    <property type="component" value="Unassembled WGS sequence"/>
</dbReference>
<comment type="caution">
    <text evidence="7">Lacks conserved residue(s) required for the propagation of feature annotation.</text>
</comment>
<evidence type="ECO:0000259" key="12">
    <source>
        <dbReference type="PROSITE" id="PS50214"/>
    </source>
</evidence>
<evidence type="ECO:0000313" key="15">
    <source>
        <dbReference type="Proteomes" id="UP001152803"/>
    </source>
</evidence>
<evidence type="ECO:0000313" key="14">
    <source>
        <dbReference type="EMBL" id="KAJ8250770.1"/>
    </source>
</evidence>
<dbReference type="Gene3D" id="4.10.70.10">
    <property type="entry name" value="Disintegrin domain"/>
    <property type="match status" value="1"/>
</dbReference>
<dbReference type="InterPro" id="IPR036436">
    <property type="entry name" value="Disintegrin_dom_sf"/>
</dbReference>
<dbReference type="SMART" id="SM00050">
    <property type="entry name" value="DISIN"/>
    <property type="match status" value="1"/>
</dbReference>
<keyword evidence="15" id="KW-1185">Reference proteome</keyword>
<dbReference type="InterPro" id="IPR006586">
    <property type="entry name" value="ADAM_Cys-rich"/>
</dbReference>
<keyword evidence="8" id="KW-0479">Metal-binding</keyword>
<dbReference type="PANTHER" id="PTHR11905">
    <property type="entry name" value="ADAM A DISINTEGRIN AND METALLOPROTEASE DOMAIN"/>
    <property type="match status" value="1"/>
</dbReference>
<dbReference type="FunFam" id="4.10.70.10:FF:000001">
    <property type="entry name" value="Disintegrin and metalloproteinase domain-containing protein 22"/>
    <property type="match status" value="1"/>
</dbReference>
<dbReference type="EMBL" id="JAFJMO010000018">
    <property type="protein sequence ID" value="KAJ8250770.1"/>
    <property type="molecule type" value="Genomic_DNA"/>
</dbReference>
<dbReference type="AlphaFoldDB" id="A0A9Q1HLQ3"/>
<name>A0A9Q1HLQ3_CONCO</name>
<keyword evidence="5 7" id="KW-1015">Disulfide bond</keyword>
<dbReference type="PROSITE" id="PS00427">
    <property type="entry name" value="DISINTEGRIN_1"/>
    <property type="match status" value="1"/>
</dbReference>
<evidence type="ECO:0000256" key="10">
    <source>
        <dbReference type="SAM" id="Phobius"/>
    </source>
</evidence>
<feature type="domain" description="Disintegrin" evidence="12">
    <location>
        <begin position="462"/>
        <end position="548"/>
    </location>
</feature>
<dbReference type="InterPro" id="IPR034027">
    <property type="entry name" value="Reprolysin_adamalysin"/>
</dbReference>
<dbReference type="GO" id="GO:0051044">
    <property type="term" value="P:positive regulation of membrane protein ectodomain proteolysis"/>
    <property type="evidence" value="ECO:0007669"/>
    <property type="project" value="TreeGrafter"/>
</dbReference>
<proteinExistence type="predicted"/>
<dbReference type="PROSITE" id="PS50215">
    <property type="entry name" value="ADAM_MEPRO"/>
    <property type="match status" value="1"/>
</dbReference>
<dbReference type="Pfam" id="PF01562">
    <property type="entry name" value="Pep_M12B_propep"/>
    <property type="match status" value="1"/>
</dbReference>
<keyword evidence="8" id="KW-0862">Zinc</keyword>
<organism evidence="14 15">
    <name type="scientific">Conger conger</name>
    <name type="common">Conger eel</name>
    <name type="synonym">Muraena conger</name>
    <dbReference type="NCBI Taxonomy" id="82655"/>
    <lineage>
        <taxon>Eukaryota</taxon>
        <taxon>Metazoa</taxon>
        <taxon>Chordata</taxon>
        <taxon>Craniata</taxon>
        <taxon>Vertebrata</taxon>
        <taxon>Euteleostomi</taxon>
        <taxon>Actinopterygii</taxon>
        <taxon>Neopterygii</taxon>
        <taxon>Teleostei</taxon>
        <taxon>Anguilliformes</taxon>
        <taxon>Congridae</taxon>
        <taxon>Conger</taxon>
    </lineage>
</organism>
<feature type="binding site" evidence="8">
    <location>
        <position position="400"/>
    </location>
    <ligand>
        <name>Zn(2+)</name>
        <dbReference type="ChEBI" id="CHEBI:29105"/>
        <note>catalytic</note>
    </ligand>
</feature>
<feature type="disulfide bond" evidence="7">
    <location>
        <begin position="631"/>
        <end position="640"/>
    </location>
</feature>
<gene>
    <name evidence="14" type="ORF">COCON_G00226920</name>
</gene>
<feature type="disulfide bond" evidence="7">
    <location>
        <begin position="613"/>
        <end position="623"/>
    </location>
</feature>
<dbReference type="SUPFAM" id="SSF57552">
    <property type="entry name" value="Blood coagulation inhibitor (disintegrin)"/>
    <property type="match status" value="1"/>
</dbReference>
<evidence type="ECO:0000256" key="2">
    <source>
        <dbReference type="ARBA" id="ARBA00022692"/>
    </source>
</evidence>
<feature type="region of interest" description="Disordered" evidence="9">
    <location>
        <begin position="659"/>
        <end position="695"/>
    </location>
</feature>
<dbReference type="SUPFAM" id="SSF55486">
    <property type="entry name" value="Metalloproteases ('zincins'), catalytic domain"/>
    <property type="match status" value="1"/>
</dbReference>
<comment type="caution">
    <text evidence="14">The sequence shown here is derived from an EMBL/GenBank/DDBJ whole genome shotgun (WGS) entry which is preliminary data.</text>
</comment>
<evidence type="ECO:0000256" key="8">
    <source>
        <dbReference type="PROSITE-ProRule" id="PRU00276"/>
    </source>
</evidence>
<dbReference type="Gene3D" id="2.60.120.260">
    <property type="entry name" value="Galactose-binding domain-like"/>
    <property type="match status" value="1"/>
</dbReference>
<evidence type="ECO:0000259" key="13">
    <source>
        <dbReference type="PROSITE" id="PS50215"/>
    </source>
</evidence>
<comment type="subcellular location">
    <subcellularLocation>
        <location evidence="1">Membrane</location>
        <topology evidence="1">Single-pass type I membrane protein</topology>
    </subcellularLocation>
</comment>
<dbReference type="InterPro" id="IPR001762">
    <property type="entry name" value="Disintegrin_dom"/>
</dbReference>
<dbReference type="GO" id="GO:0050839">
    <property type="term" value="F:cell adhesion molecule binding"/>
    <property type="evidence" value="ECO:0007669"/>
    <property type="project" value="TreeGrafter"/>
</dbReference>
<dbReference type="Gene3D" id="3.40.390.10">
    <property type="entry name" value="Collagenase (Catalytic Domain)"/>
    <property type="match status" value="1"/>
</dbReference>
<dbReference type="Pfam" id="PF00200">
    <property type="entry name" value="Disintegrin"/>
    <property type="match status" value="1"/>
</dbReference>
<dbReference type="InterPro" id="IPR002870">
    <property type="entry name" value="Peptidase_M12B_N"/>
</dbReference>
<reference evidence="14" key="1">
    <citation type="journal article" date="2023" name="Science">
        <title>Genome structures resolve the early diversification of teleost fishes.</title>
        <authorList>
            <person name="Parey E."/>
            <person name="Louis A."/>
            <person name="Montfort J."/>
            <person name="Bouchez O."/>
            <person name="Roques C."/>
            <person name="Iampietro C."/>
            <person name="Lluch J."/>
            <person name="Castinel A."/>
            <person name="Donnadieu C."/>
            <person name="Desvignes T."/>
            <person name="Floi Bucao C."/>
            <person name="Jouanno E."/>
            <person name="Wen M."/>
            <person name="Mejri S."/>
            <person name="Dirks R."/>
            <person name="Jansen H."/>
            <person name="Henkel C."/>
            <person name="Chen W.J."/>
            <person name="Zahm M."/>
            <person name="Cabau C."/>
            <person name="Klopp C."/>
            <person name="Thompson A.W."/>
            <person name="Robinson-Rechavi M."/>
            <person name="Braasch I."/>
            <person name="Lecointre G."/>
            <person name="Bobe J."/>
            <person name="Postlethwait J.H."/>
            <person name="Berthelot C."/>
            <person name="Roest Crollius H."/>
            <person name="Guiguen Y."/>
        </authorList>
    </citation>
    <scope>NUCLEOTIDE SEQUENCE</scope>
    <source>
        <strain evidence="14">Concon-B</strain>
    </source>
</reference>
<protein>
    <recommendedName>
        <fullName evidence="16">Disintegrin and metalloproteinase domain-containing protein 8</fullName>
    </recommendedName>
</protein>
<feature type="disulfide bond" evidence="6">
    <location>
        <begin position="520"/>
        <end position="540"/>
    </location>
</feature>
<dbReference type="GO" id="GO:0016020">
    <property type="term" value="C:membrane"/>
    <property type="evidence" value="ECO:0007669"/>
    <property type="project" value="UniProtKB-SubCell"/>
</dbReference>
<feature type="domain" description="EGF-like" evidence="11">
    <location>
        <begin position="609"/>
        <end position="641"/>
    </location>
</feature>
<dbReference type="PANTHER" id="PTHR11905:SF20">
    <property type="entry name" value="DISINTEGRIN AND METALLOPROTEINASE DOMAIN-CONTAINING PROTEIN 8"/>
    <property type="match status" value="1"/>
</dbReference>
<evidence type="ECO:0000256" key="4">
    <source>
        <dbReference type="ARBA" id="ARBA00023136"/>
    </source>
</evidence>
<dbReference type="InterPro" id="IPR018358">
    <property type="entry name" value="Disintegrin_CS"/>
</dbReference>
<dbReference type="InterPro" id="IPR024079">
    <property type="entry name" value="MetalloPept_cat_dom_sf"/>
</dbReference>
<feature type="binding site" evidence="8">
    <location>
        <position position="394"/>
    </location>
    <ligand>
        <name>Zn(2+)</name>
        <dbReference type="ChEBI" id="CHEBI:29105"/>
        <note>catalytic</note>
    </ligand>
</feature>
<dbReference type="GO" id="GO:0004222">
    <property type="term" value="F:metalloendopeptidase activity"/>
    <property type="evidence" value="ECO:0007669"/>
    <property type="project" value="InterPro"/>
</dbReference>
<evidence type="ECO:0000256" key="6">
    <source>
        <dbReference type="PROSITE-ProRule" id="PRU00068"/>
    </source>
</evidence>
<dbReference type="GO" id="GO:0006508">
    <property type="term" value="P:proteolysis"/>
    <property type="evidence" value="ECO:0007669"/>
    <property type="project" value="InterPro"/>
</dbReference>
<sequence length="862" mass="94059">MRGYRIGAQRPYANTQDIAEETQRRGYSGTCKQDSRACQSFSELALESGGRVVRAMRYSIFIISFIGLSSWGPFVGSVRSLPHVMDYAVVRPQKLTVRGKRSASSTQTYPDELRYALAVEGQNFTLHLEKNRFLLGRDYTETHYLEDGTEVTTSPNHEDHCYYQGHIHGTGDSSVSVALCSGIRGFLRAEQQVYLIEPLGQSAEDDHAVYRQEHLRGKRSTCSHTNKTSYDHGAKASGLYKLGNWESKPFSDVPRFVELHLVVDKAEFKRHGESMKAIEERMLEIANHVDKLYRSVNIRVMLVGLEVWSYQDKIDVSSNPDETLTRFLQWRQSSLVRKKKHDNAQLVTGIDFEGSTVGLATKFAMCSGGSGAVNEDHNVNPLGVASTMAHEMGHNLGMSHDQAHCGCGATGFSKNCIMADSVGFIFPREFSHCSQMELRSFLEKANPSCLLDSPSTDRLFGGPVCGNAFLEAGEECDCGTVEECRNPCCNATTCLLKEGAQCAHGECCQNCQLKPAGSLCRKSAGDCDLEEFCTGSDTQCPGNAFKMNGLLCGSGQGYCYNGACPTHLQHCERLWGSETDDLGMVPTGTKCGANKVCYNSVCQDVSVYGTEECSAKCNSHGVCNHERACHCDPGWAPPFCKIRLADLPADDRMLSRRQKYPGEKKPHSASGLSNPLFLERGGGKGSPRCGTPQISEPTFLESSATQACAPLVVRVIPTRHPPQPPKKMQMQTPPSPAQVARPSVPPPVTPNKPSYLKNKPLPPAKPLPLLNEKQGNKSKLPPVPPVKPTGTQSSWKQPQVSAGPRVALKPPPSPDEAERRCALTHRTQEGLCQPAGGAGRRGLFEAGRGGGGCVSALARRPR</sequence>
<feature type="binding site" evidence="8">
    <location>
        <position position="390"/>
    </location>
    <ligand>
        <name>Zn(2+)</name>
        <dbReference type="ChEBI" id="CHEBI:29105"/>
        <note>catalytic</note>
    </ligand>
</feature>
<dbReference type="InterPro" id="IPR000742">
    <property type="entry name" value="EGF"/>
</dbReference>
<keyword evidence="7" id="KW-0245">EGF-like domain</keyword>
<dbReference type="OrthoDB" id="5951731at2759"/>
<dbReference type="InterPro" id="IPR001590">
    <property type="entry name" value="Peptidase_M12B"/>
</dbReference>
<accession>A0A9Q1HLQ3</accession>
<evidence type="ECO:0000256" key="7">
    <source>
        <dbReference type="PROSITE-ProRule" id="PRU00076"/>
    </source>
</evidence>
<evidence type="ECO:0008006" key="16">
    <source>
        <dbReference type="Google" id="ProtNLM"/>
    </source>
</evidence>
<feature type="domain" description="Peptidase M12B" evidence="13">
    <location>
        <begin position="255"/>
        <end position="454"/>
    </location>
</feature>
<dbReference type="GO" id="GO:0002693">
    <property type="term" value="P:positive regulation of cellular extravasation"/>
    <property type="evidence" value="ECO:0007669"/>
    <property type="project" value="TreeGrafter"/>
</dbReference>
<dbReference type="SMART" id="SM00608">
    <property type="entry name" value="ACR"/>
    <property type="match status" value="1"/>
</dbReference>
<evidence type="ECO:0000256" key="5">
    <source>
        <dbReference type="ARBA" id="ARBA00023157"/>
    </source>
</evidence>
<dbReference type="GO" id="GO:0022407">
    <property type="term" value="P:regulation of cell-cell adhesion"/>
    <property type="evidence" value="ECO:0007669"/>
    <property type="project" value="TreeGrafter"/>
</dbReference>
<dbReference type="GO" id="GO:0046872">
    <property type="term" value="F:metal ion binding"/>
    <property type="evidence" value="ECO:0007669"/>
    <property type="project" value="UniProtKB-KW"/>
</dbReference>
<evidence type="ECO:0000256" key="9">
    <source>
        <dbReference type="SAM" id="MobiDB-lite"/>
    </source>
</evidence>
<evidence type="ECO:0000259" key="11">
    <source>
        <dbReference type="PROSITE" id="PS50026"/>
    </source>
</evidence>
<evidence type="ECO:0000256" key="3">
    <source>
        <dbReference type="ARBA" id="ARBA00022989"/>
    </source>
</evidence>
<dbReference type="PROSITE" id="PS50214">
    <property type="entry name" value="DISINTEGRIN_2"/>
    <property type="match status" value="1"/>
</dbReference>
<dbReference type="Pfam" id="PF01421">
    <property type="entry name" value="Reprolysin"/>
    <property type="match status" value="1"/>
</dbReference>
<dbReference type="PROSITE" id="PS50026">
    <property type="entry name" value="EGF_3"/>
    <property type="match status" value="1"/>
</dbReference>
<dbReference type="CDD" id="cd04269">
    <property type="entry name" value="ZnMc_adamalysin_II_like"/>
    <property type="match status" value="1"/>
</dbReference>
<dbReference type="GO" id="GO:0006954">
    <property type="term" value="P:inflammatory response"/>
    <property type="evidence" value="ECO:0007669"/>
    <property type="project" value="TreeGrafter"/>
</dbReference>
<dbReference type="PROSITE" id="PS01186">
    <property type="entry name" value="EGF_2"/>
    <property type="match status" value="1"/>
</dbReference>
<keyword evidence="2 10" id="KW-0812">Transmembrane</keyword>
<dbReference type="FunFam" id="3.40.390.10:FF:000002">
    <property type="entry name" value="Disintegrin and metalloproteinase domain-containing protein 22"/>
    <property type="match status" value="1"/>
</dbReference>
<feature type="active site" evidence="8">
    <location>
        <position position="391"/>
    </location>
</feature>
<feature type="region of interest" description="Disordered" evidence="9">
    <location>
        <begin position="717"/>
        <end position="862"/>
    </location>
</feature>
<evidence type="ECO:0000256" key="1">
    <source>
        <dbReference type="ARBA" id="ARBA00004479"/>
    </source>
</evidence>
<keyword evidence="3 10" id="KW-1133">Transmembrane helix</keyword>
<feature type="transmembrane region" description="Helical" evidence="10">
    <location>
        <begin position="58"/>
        <end position="76"/>
    </location>
</feature>
<keyword evidence="4 10" id="KW-0472">Membrane</keyword>
<feature type="compositionally biased region" description="Polar residues" evidence="9">
    <location>
        <begin position="789"/>
        <end position="800"/>
    </location>
</feature>